<feature type="transmembrane region" description="Helical" evidence="1">
    <location>
        <begin position="277"/>
        <end position="296"/>
    </location>
</feature>
<feature type="transmembrane region" description="Helical" evidence="1">
    <location>
        <begin position="91"/>
        <end position="112"/>
    </location>
</feature>
<feature type="transmembrane region" description="Helical" evidence="1">
    <location>
        <begin position="152"/>
        <end position="177"/>
    </location>
</feature>
<evidence type="ECO:0000313" key="3">
    <source>
        <dbReference type="Proteomes" id="UP000239477"/>
    </source>
</evidence>
<keyword evidence="1" id="KW-0812">Transmembrane</keyword>
<feature type="transmembrane region" description="Helical" evidence="1">
    <location>
        <begin position="198"/>
        <end position="220"/>
    </location>
</feature>
<feature type="transmembrane region" description="Helical" evidence="1">
    <location>
        <begin position="58"/>
        <end position="76"/>
    </location>
</feature>
<dbReference type="EMBL" id="CP023270">
    <property type="protein sequence ID" value="AVJ28545.1"/>
    <property type="molecule type" value="Genomic_DNA"/>
</dbReference>
<keyword evidence="1" id="KW-1133">Transmembrane helix</keyword>
<evidence type="ECO:0000313" key="2">
    <source>
        <dbReference type="EMBL" id="AVJ28545.1"/>
    </source>
</evidence>
<keyword evidence="3" id="KW-1185">Reference proteome</keyword>
<reference evidence="2 3" key="1">
    <citation type="submission" date="2017-09" db="EMBL/GenBank/DDBJ databases">
        <title>Genomic, metabolic, and phenotypic characteristics of bacterial isolates from the natural microbiome of the model nematode Caenorhabditis elegans.</title>
        <authorList>
            <person name="Zimmermann J."/>
            <person name="Obeng N."/>
            <person name="Yang W."/>
            <person name="Obeng O."/>
            <person name="Kissoyan K."/>
            <person name="Pees B."/>
            <person name="Dirksen P."/>
            <person name="Hoppner M."/>
            <person name="Franke A."/>
            <person name="Rosenstiel P."/>
            <person name="Leippe M."/>
            <person name="Dierking K."/>
            <person name="Kaleta C."/>
            <person name="Schulenburg H."/>
        </authorList>
    </citation>
    <scope>NUCLEOTIDE SEQUENCE [LARGE SCALE GENOMIC DNA]</scope>
    <source>
        <strain evidence="2 3">MYb73</strain>
    </source>
</reference>
<feature type="transmembrane region" description="Helical" evidence="1">
    <location>
        <begin position="119"/>
        <end position="140"/>
    </location>
</feature>
<feature type="transmembrane region" description="Helical" evidence="1">
    <location>
        <begin position="34"/>
        <end position="51"/>
    </location>
</feature>
<name>A0A2S0I939_9BURK</name>
<keyword evidence="1" id="KW-0472">Membrane</keyword>
<organism evidence="2 3">
    <name type="scientific">Achromobacter spanius</name>
    <dbReference type="NCBI Taxonomy" id="217203"/>
    <lineage>
        <taxon>Bacteria</taxon>
        <taxon>Pseudomonadati</taxon>
        <taxon>Pseudomonadota</taxon>
        <taxon>Betaproteobacteria</taxon>
        <taxon>Burkholderiales</taxon>
        <taxon>Alcaligenaceae</taxon>
        <taxon>Achromobacter</taxon>
    </lineage>
</organism>
<feature type="transmembrane region" description="Helical" evidence="1">
    <location>
        <begin position="232"/>
        <end position="256"/>
    </location>
</feature>
<protein>
    <submittedName>
        <fullName evidence="2">Uncharacterized protein</fullName>
    </submittedName>
</protein>
<proteinExistence type="predicted"/>
<dbReference type="Proteomes" id="UP000239477">
    <property type="component" value="Chromosome"/>
</dbReference>
<evidence type="ECO:0000256" key="1">
    <source>
        <dbReference type="SAM" id="Phobius"/>
    </source>
</evidence>
<gene>
    <name evidence="2" type="ORF">CLM73_16300</name>
</gene>
<accession>A0A2S0I939</accession>
<sequence>MLTAFAFDVFMDTTPWFRPFPHAMLFSSEAAEQLAQAGSISGFLLGMLIASTRTIPRMILLSAICMAGFLAVWLIVDAPVNNLLEALTLSLMKFIGSMVRSTFLVALMLTVASVAVDRYAFGGAFVVVSVCEMIHYYAGLSQAKFIYKLTSAGYGMLVSAIAMGIALVLLITVRTGFDAPPKARCRPLKPVPRRGENVSWIAALLWSVMGVGIVLGSIWPLQIFYVAPRVPVLFFVLIGLAAAFVVGLVASVHWFYRISGELAFVHPSSKLFTPRAAVLFFLLAPLSTPLLLWSLGSALRDAWSQCGSSSRRSSKRFNMWCVLFPPIAMGIVQDQVNELARIHAGRESLPSAACQTT</sequence>
<dbReference type="AlphaFoldDB" id="A0A2S0I939"/>